<gene>
    <name evidence="1" type="ORF">PPIS_a4042</name>
</gene>
<dbReference type="EMBL" id="CP011924">
    <property type="protein sequence ID" value="ATD08727.1"/>
    <property type="molecule type" value="Genomic_DNA"/>
</dbReference>
<name>A0ABM6NIT6_PSEO7</name>
<evidence type="ECO:0000313" key="1">
    <source>
        <dbReference type="EMBL" id="ATD08727.1"/>
    </source>
</evidence>
<dbReference type="Proteomes" id="UP000016521">
    <property type="component" value="Chromosome I"/>
</dbReference>
<protein>
    <recommendedName>
        <fullName evidence="3">Type II toxin-antitoxin system RelE/ParE family toxin</fullName>
    </recommendedName>
</protein>
<reference evidence="1 2" key="1">
    <citation type="submission" date="2015-06" db="EMBL/GenBank/DDBJ databases">
        <authorList>
            <person name="Xie B.-B."/>
            <person name="Rong J.-C."/>
            <person name="Qin Q.-L."/>
            <person name="Zhang Y.-Z."/>
        </authorList>
    </citation>
    <scope>NUCLEOTIDE SEQUENCE [LARGE SCALE GENOMIC DNA]</scope>
    <source>
        <strain evidence="1 2">JCM 20779</strain>
    </source>
</reference>
<proteinExistence type="predicted"/>
<organism evidence="1 2">
    <name type="scientific">Pseudoalteromonas piscicida</name>
    <dbReference type="NCBI Taxonomy" id="43662"/>
    <lineage>
        <taxon>Bacteria</taxon>
        <taxon>Pseudomonadati</taxon>
        <taxon>Pseudomonadota</taxon>
        <taxon>Gammaproteobacteria</taxon>
        <taxon>Alteromonadales</taxon>
        <taxon>Pseudoalteromonadaceae</taxon>
        <taxon>Pseudoalteromonas</taxon>
    </lineage>
</organism>
<evidence type="ECO:0008006" key="3">
    <source>
        <dbReference type="Google" id="ProtNLM"/>
    </source>
</evidence>
<keyword evidence="2" id="KW-1185">Reference proteome</keyword>
<evidence type="ECO:0000313" key="2">
    <source>
        <dbReference type="Proteomes" id="UP000016521"/>
    </source>
</evidence>
<accession>A0ABM6NIT6</accession>
<sequence>MTLFAGRDIKSLLPGIKKVCTYLLENDPFTGRDIKSLLRGIKKSVLIIRE</sequence>